<gene>
    <name evidence="2" type="ORF">RS84_02820</name>
</gene>
<dbReference type="Gene3D" id="2.60.120.10">
    <property type="entry name" value="Jelly Rolls"/>
    <property type="match status" value="1"/>
</dbReference>
<dbReference type="Proteomes" id="UP000033900">
    <property type="component" value="Unassembled WGS sequence"/>
</dbReference>
<evidence type="ECO:0000313" key="2">
    <source>
        <dbReference type="EMBL" id="KJL46196.1"/>
    </source>
</evidence>
<keyword evidence="3" id="KW-1185">Reference proteome</keyword>
<dbReference type="PATRIC" id="fig|273678.4.peg.2821"/>
<dbReference type="Pfam" id="PF07883">
    <property type="entry name" value="Cupin_2"/>
    <property type="match status" value="1"/>
</dbReference>
<dbReference type="InterPro" id="IPR011051">
    <property type="entry name" value="RmlC_Cupin_sf"/>
</dbReference>
<evidence type="ECO:0000259" key="1">
    <source>
        <dbReference type="Pfam" id="PF07883"/>
    </source>
</evidence>
<organism evidence="2 3">
    <name type="scientific">Microbacterium hydrocarbonoxydans</name>
    <dbReference type="NCBI Taxonomy" id="273678"/>
    <lineage>
        <taxon>Bacteria</taxon>
        <taxon>Bacillati</taxon>
        <taxon>Actinomycetota</taxon>
        <taxon>Actinomycetes</taxon>
        <taxon>Micrococcales</taxon>
        <taxon>Microbacteriaceae</taxon>
        <taxon>Microbacterium</taxon>
    </lineage>
</organism>
<sequence>MTMTGYQVTEIGALEQWRGHFGGFDETRSRDGRRVIDHELTMQYIGMTANALVPGEEAGYWHVHQRVEEVYVFLGGRGQMGLDDVVVEVGPGTVVRVGQGVARTWRARPDSEGELRWLCIRAGGEELPRLPDDSSRLPERPMPWTD</sequence>
<dbReference type="InterPro" id="IPR014710">
    <property type="entry name" value="RmlC-like_jellyroll"/>
</dbReference>
<evidence type="ECO:0000313" key="3">
    <source>
        <dbReference type="Proteomes" id="UP000033900"/>
    </source>
</evidence>
<dbReference type="SUPFAM" id="SSF51182">
    <property type="entry name" value="RmlC-like cupins"/>
    <property type="match status" value="1"/>
</dbReference>
<reference evidence="2 3" key="1">
    <citation type="submission" date="2015-02" db="EMBL/GenBank/DDBJ databases">
        <title>Draft genome sequences of ten Microbacterium spp. with emphasis on heavy metal contaminated environments.</title>
        <authorList>
            <person name="Corretto E."/>
        </authorList>
    </citation>
    <scope>NUCLEOTIDE SEQUENCE [LARGE SCALE GENOMIC DNA]</scope>
    <source>
        <strain evidence="2 3">SA35</strain>
    </source>
</reference>
<dbReference type="EMBL" id="JYJB01000010">
    <property type="protein sequence ID" value="KJL46196.1"/>
    <property type="molecule type" value="Genomic_DNA"/>
</dbReference>
<protein>
    <submittedName>
        <fullName evidence="2">Cupin domain protein</fullName>
    </submittedName>
</protein>
<name>A0A0M2HNY5_9MICO</name>
<dbReference type="InterPro" id="IPR013096">
    <property type="entry name" value="Cupin_2"/>
</dbReference>
<proteinExistence type="predicted"/>
<dbReference type="AlphaFoldDB" id="A0A0M2HNY5"/>
<feature type="domain" description="Cupin type-2" evidence="1">
    <location>
        <begin position="52"/>
        <end position="120"/>
    </location>
</feature>
<accession>A0A0M2HNY5</accession>
<comment type="caution">
    <text evidence="2">The sequence shown here is derived from an EMBL/GenBank/DDBJ whole genome shotgun (WGS) entry which is preliminary data.</text>
</comment>
<dbReference type="STRING" id="273678.RS84_02820"/>